<dbReference type="EMBL" id="BSYA01000045">
    <property type="protein sequence ID" value="GMG28451.1"/>
    <property type="molecule type" value="Genomic_DNA"/>
</dbReference>
<evidence type="ECO:0000313" key="3">
    <source>
        <dbReference type="Proteomes" id="UP001165205"/>
    </source>
</evidence>
<gene>
    <name evidence="2" type="ORF">Aory04_000487600</name>
</gene>
<name>A0AAN4YGA0_ASPOZ</name>
<feature type="compositionally biased region" description="Polar residues" evidence="1">
    <location>
        <begin position="13"/>
        <end position="25"/>
    </location>
</feature>
<accession>A0AAN4YGA0</accession>
<feature type="region of interest" description="Disordered" evidence="1">
    <location>
        <begin position="1"/>
        <end position="25"/>
    </location>
</feature>
<dbReference type="Proteomes" id="UP001165205">
    <property type="component" value="Unassembled WGS sequence"/>
</dbReference>
<protein>
    <submittedName>
        <fullName evidence="2">Unnamed protein product</fullName>
    </submittedName>
</protein>
<dbReference type="AlphaFoldDB" id="A0AAN4YGA0"/>
<proteinExistence type="predicted"/>
<feature type="compositionally biased region" description="Basic and acidic residues" evidence="1">
    <location>
        <begin position="1"/>
        <end position="12"/>
    </location>
</feature>
<sequence>MNTTTRRQDHPQSQHPKPLGLTSQATSDETVIGDCTIWMVVTENEHAWTLIVVHVRLSTIALRRFRRLSYSKYEVDITPALPSSIAPIILSEVAKPMRVINT</sequence>
<evidence type="ECO:0000313" key="2">
    <source>
        <dbReference type="EMBL" id="GMG28451.1"/>
    </source>
</evidence>
<comment type="caution">
    <text evidence="2">The sequence shown here is derived from an EMBL/GenBank/DDBJ whole genome shotgun (WGS) entry which is preliminary data.</text>
</comment>
<organism evidence="2 3">
    <name type="scientific">Aspergillus oryzae</name>
    <name type="common">Yellow koji mold</name>
    <dbReference type="NCBI Taxonomy" id="5062"/>
    <lineage>
        <taxon>Eukaryota</taxon>
        <taxon>Fungi</taxon>
        <taxon>Dikarya</taxon>
        <taxon>Ascomycota</taxon>
        <taxon>Pezizomycotina</taxon>
        <taxon>Eurotiomycetes</taxon>
        <taxon>Eurotiomycetidae</taxon>
        <taxon>Eurotiales</taxon>
        <taxon>Aspergillaceae</taxon>
        <taxon>Aspergillus</taxon>
        <taxon>Aspergillus subgen. Circumdati</taxon>
    </lineage>
</organism>
<evidence type="ECO:0000256" key="1">
    <source>
        <dbReference type="SAM" id="MobiDB-lite"/>
    </source>
</evidence>
<reference evidence="2" key="1">
    <citation type="submission" date="2023-04" db="EMBL/GenBank/DDBJ databases">
        <title>Aspergillus oryzae NBRC 4228.</title>
        <authorList>
            <person name="Ichikawa N."/>
            <person name="Sato H."/>
            <person name="Tonouchi N."/>
        </authorList>
    </citation>
    <scope>NUCLEOTIDE SEQUENCE</scope>
    <source>
        <strain evidence="2">NBRC 4228</strain>
    </source>
</reference>